<feature type="non-terminal residue" evidence="1">
    <location>
        <position position="156"/>
    </location>
</feature>
<keyword evidence="2" id="KW-1185">Reference proteome</keyword>
<dbReference type="OrthoDB" id="3265539at2759"/>
<evidence type="ECO:0008006" key="3">
    <source>
        <dbReference type="Google" id="ProtNLM"/>
    </source>
</evidence>
<sequence>MSSTLSDTAIRFPKLNDANYAEWVVRMEAALVRRGLWSIVRVHVSSFDEDGKEKAASMIAAELEVAKKKRDQTKMDEARAELILSVESGQLSHMRSRDPTEIWETLEHVHRAAGFATSLALHHQFLTAKKLDLQPMQAWISVIQGLAFRMEEAGVE</sequence>
<dbReference type="EMBL" id="JABCKI010007429">
    <property type="protein sequence ID" value="KAG5633599.1"/>
    <property type="molecule type" value="Genomic_DNA"/>
</dbReference>
<evidence type="ECO:0000313" key="2">
    <source>
        <dbReference type="Proteomes" id="UP000717328"/>
    </source>
</evidence>
<accession>A0A9P7K1Z1</accession>
<name>A0A9P7K1Z1_9AGAR</name>
<gene>
    <name evidence="1" type="ORF">H0H81_006614</name>
</gene>
<proteinExistence type="predicted"/>
<comment type="caution">
    <text evidence="1">The sequence shown here is derived from an EMBL/GenBank/DDBJ whole genome shotgun (WGS) entry which is preliminary data.</text>
</comment>
<reference evidence="1" key="2">
    <citation type="submission" date="2021-10" db="EMBL/GenBank/DDBJ databases">
        <title>Phylogenomics reveals ancestral predisposition of the termite-cultivated fungus Termitomyces towards a domesticated lifestyle.</title>
        <authorList>
            <person name="Auxier B."/>
            <person name="Grum-Grzhimaylo A."/>
            <person name="Cardenas M.E."/>
            <person name="Lodge J.D."/>
            <person name="Laessoe T."/>
            <person name="Pedersen O."/>
            <person name="Smith M.E."/>
            <person name="Kuyper T.W."/>
            <person name="Franco-Molano E.A."/>
            <person name="Baroni T.J."/>
            <person name="Aanen D.K."/>
        </authorList>
    </citation>
    <scope>NUCLEOTIDE SEQUENCE</scope>
    <source>
        <strain evidence="1">D49</strain>
    </source>
</reference>
<organism evidence="1 2">
    <name type="scientific">Sphagnurus paluster</name>
    <dbReference type="NCBI Taxonomy" id="117069"/>
    <lineage>
        <taxon>Eukaryota</taxon>
        <taxon>Fungi</taxon>
        <taxon>Dikarya</taxon>
        <taxon>Basidiomycota</taxon>
        <taxon>Agaricomycotina</taxon>
        <taxon>Agaricomycetes</taxon>
        <taxon>Agaricomycetidae</taxon>
        <taxon>Agaricales</taxon>
        <taxon>Tricholomatineae</taxon>
        <taxon>Lyophyllaceae</taxon>
        <taxon>Sphagnurus</taxon>
    </lineage>
</organism>
<dbReference type="AlphaFoldDB" id="A0A9P7K1Z1"/>
<protein>
    <recommendedName>
        <fullName evidence="3">DUF4219 domain-containing protein</fullName>
    </recommendedName>
</protein>
<evidence type="ECO:0000313" key="1">
    <source>
        <dbReference type="EMBL" id="KAG5633599.1"/>
    </source>
</evidence>
<dbReference type="Pfam" id="PF14223">
    <property type="entry name" value="Retrotran_gag_2"/>
    <property type="match status" value="1"/>
</dbReference>
<dbReference type="Proteomes" id="UP000717328">
    <property type="component" value="Unassembled WGS sequence"/>
</dbReference>
<reference evidence="1" key="1">
    <citation type="submission" date="2021-02" db="EMBL/GenBank/DDBJ databases">
        <authorList>
            <person name="Nieuwenhuis M."/>
            <person name="Van De Peppel L.J.J."/>
        </authorList>
    </citation>
    <scope>NUCLEOTIDE SEQUENCE</scope>
    <source>
        <strain evidence="1">D49</strain>
    </source>
</reference>